<protein>
    <submittedName>
        <fullName evidence="1">Uncharacterized protein</fullName>
    </submittedName>
</protein>
<proteinExistence type="predicted"/>
<comment type="caution">
    <text evidence="1">The sequence shown here is derived from an EMBL/GenBank/DDBJ whole genome shotgun (WGS) entry which is preliminary data.</text>
</comment>
<gene>
    <name evidence="1" type="ORF">M1O15_13690</name>
</gene>
<sequence length="79" mass="8893">MAEGDVRWTMHDGERVEVPATIGGIRAVLSGERRAQFDAEIDAANVDDLYDVVRRWIVELASFEEDEEIFAQLREQGAA</sequence>
<evidence type="ECO:0000313" key="1">
    <source>
        <dbReference type="EMBL" id="MCK8678430.1"/>
    </source>
</evidence>
<organism evidence="1 2">
    <name type="scientific">Streptomyces lichenis</name>
    <dbReference type="NCBI Taxonomy" id="2306967"/>
    <lineage>
        <taxon>Bacteria</taxon>
        <taxon>Bacillati</taxon>
        <taxon>Actinomycetota</taxon>
        <taxon>Actinomycetes</taxon>
        <taxon>Kitasatosporales</taxon>
        <taxon>Streptomycetaceae</taxon>
        <taxon>Streptomyces</taxon>
    </lineage>
</organism>
<accession>A0ABT0IAV1</accession>
<name>A0ABT0IAV1_9ACTN</name>
<reference evidence="1 2" key="1">
    <citation type="submission" date="2022-04" db="EMBL/GenBank/DDBJ databases">
        <title>Streptomyces sp. nov. LCR6-01 isolated from Lichen of Dirinaria sp.</title>
        <authorList>
            <person name="Kanchanasin P."/>
            <person name="Tanasupawat S."/>
            <person name="Phongsopitanun W."/>
        </authorList>
    </citation>
    <scope>NUCLEOTIDE SEQUENCE [LARGE SCALE GENOMIC DNA]</scope>
    <source>
        <strain evidence="1 2">LCR6-01</strain>
    </source>
</reference>
<keyword evidence="2" id="KW-1185">Reference proteome</keyword>
<evidence type="ECO:0000313" key="2">
    <source>
        <dbReference type="Proteomes" id="UP001522868"/>
    </source>
</evidence>
<dbReference type="RefSeq" id="WP_248634076.1">
    <property type="nucleotide sequence ID" value="NZ_JALPTH010000011.1"/>
</dbReference>
<dbReference type="EMBL" id="JALPTH010000011">
    <property type="protein sequence ID" value="MCK8678430.1"/>
    <property type="molecule type" value="Genomic_DNA"/>
</dbReference>
<dbReference type="Proteomes" id="UP001522868">
    <property type="component" value="Unassembled WGS sequence"/>
</dbReference>